<accession>A0A812SP78</accession>
<dbReference type="OrthoDB" id="441321at2759"/>
<protein>
    <submittedName>
        <fullName evidence="1">Uncharacterized protein</fullName>
    </submittedName>
</protein>
<reference evidence="1" key="1">
    <citation type="submission" date="2021-02" db="EMBL/GenBank/DDBJ databases">
        <authorList>
            <person name="Dougan E. K."/>
            <person name="Rhodes N."/>
            <person name="Thang M."/>
            <person name="Chan C."/>
        </authorList>
    </citation>
    <scope>NUCLEOTIDE SEQUENCE</scope>
</reference>
<dbReference type="Proteomes" id="UP000601435">
    <property type="component" value="Unassembled WGS sequence"/>
</dbReference>
<evidence type="ECO:0000313" key="2">
    <source>
        <dbReference type="Proteomes" id="UP000601435"/>
    </source>
</evidence>
<proteinExistence type="predicted"/>
<organism evidence="1 2">
    <name type="scientific">Symbiodinium necroappetens</name>
    <dbReference type="NCBI Taxonomy" id="1628268"/>
    <lineage>
        <taxon>Eukaryota</taxon>
        <taxon>Sar</taxon>
        <taxon>Alveolata</taxon>
        <taxon>Dinophyceae</taxon>
        <taxon>Suessiales</taxon>
        <taxon>Symbiodiniaceae</taxon>
        <taxon>Symbiodinium</taxon>
    </lineage>
</organism>
<gene>
    <name evidence="1" type="ORF">SNEC2469_LOCUS13863</name>
</gene>
<evidence type="ECO:0000313" key="1">
    <source>
        <dbReference type="EMBL" id="CAE7487799.1"/>
    </source>
</evidence>
<name>A0A812SP78_9DINO</name>
<sequence>DVDGIPALLDDILKTELLKQQLKELSVKHDELADIKSAYDSEEEIDARKLTLLMGQINKLASRMTMEENKIKKTVLSNAKTEKSKAVEPSEVSHETVAGLARAVETEINESFGEEAAAKLQSYKLLCKMSRGHSTGHAAEKTRQALDTLPESQAPIQVTGVDIGLDNLFPCILFSDYLRVLADQNKLNVLTRGVDLEAFWDKMQPLKPRHPIFALPASARASTVPLYLIGDEGRGYKKSAVFVLGSESMLGEGCDAEDSQTAEDKMKMNFVGNTLLTRQLFACIPKYLYAKNDKPLHNLINIWAEDFGKLFQDGLEIRIGGSTQTWRVAVMGLKGDWPALDKLGLDKSLEHLFQEMKAFSSDRKLYLHMNGLTAKGILGVNSSADFPVGQWFKGADTTFVLKFLIFKFENELAPGHNDIEYLRTILECLKASDGFLSCLYKAGLFLSRRRLIKVVRLGMAMLTLYTRIAAMAHSRSLPRFKLTPKYHMLMHVVYQLMLDRDANRSPMNPLAYSCQMPEDFINRVATLARAVNPRFVPERTLYLYKVALAKVLE</sequence>
<keyword evidence="2" id="KW-1185">Reference proteome</keyword>
<feature type="non-terminal residue" evidence="1">
    <location>
        <position position="1"/>
    </location>
</feature>
<comment type="caution">
    <text evidence="1">The sequence shown here is derived from an EMBL/GenBank/DDBJ whole genome shotgun (WGS) entry which is preliminary data.</text>
</comment>
<dbReference type="EMBL" id="CAJNJA010022168">
    <property type="protein sequence ID" value="CAE7487799.1"/>
    <property type="molecule type" value="Genomic_DNA"/>
</dbReference>
<dbReference type="AlphaFoldDB" id="A0A812SP78"/>